<protein>
    <recommendedName>
        <fullName evidence="3 10">Beta sliding clamp</fullName>
    </recommendedName>
</protein>
<evidence type="ECO:0000256" key="9">
    <source>
        <dbReference type="ARBA" id="ARBA00023125"/>
    </source>
</evidence>
<dbReference type="PIRSF" id="PIRSF000804">
    <property type="entry name" value="DNA_pol_III_b"/>
    <property type="match status" value="1"/>
</dbReference>
<evidence type="ECO:0000256" key="1">
    <source>
        <dbReference type="ARBA" id="ARBA00004496"/>
    </source>
</evidence>
<dbReference type="Gene3D" id="3.70.10.10">
    <property type="match status" value="1"/>
</dbReference>
<evidence type="ECO:0000256" key="8">
    <source>
        <dbReference type="ARBA" id="ARBA00022932"/>
    </source>
</evidence>
<evidence type="ECO:0000313" key="14">
    <source>
        <dbReference type="EMBL" id="CBA60043.1"/>
    </source>
</evidence>
<evidence type="ECO:0000313" key="15">
    <source>
        <dbReference type="Proteomes" id="UP000002068"/>
    </source>
</evidence>
<dbReference type="Gene3D" id="3.10.150.10">
    <property type="entry name" value="DNA Polymerase III, subunit A, domain 2"/>
    <property type="match status" value="1"/>
</dbReference>
<dbReference type="PANTHER" id="PTHR30478:SF0">
    <property type="entry name" value="BETA SLIDING CLAMP"/>
    <property type="match status" value="1"/>
</dbReference>
<comment type="subcellular location">
    <subcellularLocation>
        <location evidence="1 10">Cytoplasm</location>
    </subcellularLocation>
</comment>
<keyword evidence="4 10" id="KW-0963">Cytoplasm</keyword>
<keyword evidence="5 10" id="KW-0808">Transferase</keyword>
<sequence length="402" mass="45959">MLYILINIINNTYYYYYYDFNLFLYIKSQRRLSTLKIICNQKILANRIGIAQKAINGKTTIELLKGILISTEEGQLKLTGYDAEIGIETYVQAEIIEKGDVVVDARLFGDIIRKLPDSFVEIETDSENNIYINCVNSRFKIKGYAAKEFPKLPELNEEDLYSIPQEILKNMIKQTVFAISQDQTKPVLMGELLEIVDRNLNLVAIDGYRLAVKSCSVDSLTENIKVIIPGKTLIDVNSLLSGEDNVKVGFNEKNAIFIINDTKIITRLLEGDFIDYKKLLPREHNSRVKLNTKELLNSIERASLLSQSEKNNLIKLSIRDKVMAITSNTEKGNVYEEVEIDLDGDYLDIAFNSRYFIEGLKNIDNEEIFIEFTTNVNPCIIKPTDDVNYIYLLLPVRISSNI</sequence>
<evidence type="ECO:0000256" key="10">
    <source>
        <dbReference type="PIRNR" id="PIRNR000804"/>
    </source>
</evidence>
<comment type="function">
    <text evidence="10">Confers DNA tethering and processivity to DNA polymerases and other proteins. Acts as a clamp, forming a ring around DNA (a reaction catalyzed by the clamp-loading complex) which diffuses in an ATP-independent manner freely and bidirectionally along dsDNA. Initially characterized for its ability to contact the catalytic subunit of DNA polymerase III (Pol III), a complex, multichain enzyme responsible for most of the replicative synthesis in bacteria; Pol III exhibits 3'-5' exonuclease proofreading activity. The beta chain is required for initiation of replication as well as for processivity of DNA replication.</text>
</comment>
<dbReference type="Proteomes" id="UP000002068">
    <property type="component" value="Chromosome"/>
</dbReference>
<dbReference type="GO" id="GO:0008408">
    <property type="term" value="F:3'-5' exonuclease activity"/>
    <property type="evidence" value="ECO:0007669"/>
    <property type="project" value="InterPro"/>
</dbReference>
<keyword evidence="9" id="KW-0238">DNA-binding</keyword>
<evidence type="ECO:0000259" key="11">
    <source>
        <dbReference type="Pfam" id="PF00712"/>
    </source>
</evidence>
<accession>A0A0H3MXY9</accession>
<evidence type="ECO:0000259" key="13">
    <source>
        <dbReference type="Pfam" id="PF02768"/>
    </source>
</evidence>
<dbReference type="GO" id="GO:0005737">
    <property type="term" value="C:cytoplasm"/>
    <property type="evidence" value="ECO:0007669"/>
    <property type="project" value="UniProtKB-SubCell"/>
</dbReference>
<dbReference type="InterPro" id="IPR046938">
    <property type="entry name" value="DNA_clamp_sf"/>
</dbReference>
<dbReference type="Pfam" id="PF02767">
    <property type="entry name" value="DNA_pol3_beta_2"/>
    <property type="match status" value="1"/>
</dbReference>
<dbReference type="SMART" id="SM00480">
    <property type="entry name" value="POL3Bc"/>
    <property type="match status" value="1"/>
</dbReference>
<dbReference type="InterPro" id="IPR022637">
    <property type="entry name" value="DNA_polIII_beta_cen"/>
</dbReference>
<dbReference type="GO" id="GO:0006271">
    <property type="term" value="P:DNA strand elongation involved in DNA replication"/>
    <property type="evidence" value="ECO:0007669"/>
    <property type="project" value="TreeGrafter"/>
</dbReference>
<evidence type="ECO:0000256" key="6">
    <source>
        <dbReference type="ARBA" id="ARBA00022695"/>
    </source>
</evidence>
<dbReference type="InterPro" id="IPR001001">
    <property type="entry name" value="DNA_polIII_beta"/>
</dbReference>
<keyword evidence="7 10" id="KW-0235">DNA replication</keyword>
<comment type="subunit">
    <text evidence="10">Forms a ring-shaped head-to-tail homodimer around DNA.</text>
</comment>
<evidence type="ECO:0000256" key="7">
    <source>
        <dbReference type="ARBA" id="ARBA00022705"/>
    </source>
</evidence>
<evidence type="ECO:0000256" key="4">
    <source>
        <dbReference type="ARBA" id="ARBA00022490"/>
    </source>
</evidence>
<dbReference type="EMBL" id="FN538970">
    <property type="protein sequence ID" value="CBA60043.1"/>
    <property type="molecule type" value="Genomic_DNA"/>
</dbReference>
<dbReference type="GO" id="GO:0003677">
    <property type="term" value="F:DNA binding"/>
    <property type="evidence" value="ECO:0007669"/>
    <property type="project" value="UniProtKB-UniRule"/>
</dbReference>
<feature type="domain" description="DNA polymerase III beta sliding clamp N-terminal" evidence="11">
    <location>
        <begin position="35"/>
        <end position="153"/>
    </location>
</feature>
<dbReference type="InterPro" id="IPR022634">
    <property type="entry name" value="DNA_polIII_beta_N"/>
</dbReference>
<reference evidence="14 15" key="1">
    <citation type="journal article" date="2009" name="Genome Biol.">
        <title>Comparative genome and phenotypic analysis of Clostridium difficile 027 strains provides insight into the evolution of a hypervirulent bacterium.</title>
        <authorList>
            <person name="Stabler R.A."/>
            <person name="He M."/>
            <person name="Dawson L."/>
            <person name="Martin M."/>
            <person name="Valiente E."/>
            <person name="Corton C."/>
            <person name="Lawley T.D."/>
            <person name="Sebaihia M."/>
            <person name="Quail M.A."/>
            <person name="Rose G."/>
            <person name="Gerding D.N."/>
            <person name="Gibert M."/>
            <person name="Popoff M.R."/>
            <person name="Parkhill J."/>
            <person name="Dougan G."/>
            <person name="Wren B.W."/>
        </authorList>
    </citation>
    <scope>NUCLEOTIDE SEQUENCE [LARGE SCALE GENOMIC DNA]</scope>
    <source>
        <strain evidence="14 15">CD196</strain>
    </source>
</reference>
<feature type="domain" description="DNA polymerase III beta sliding clamp C-terminal" evidence="13">
    <location>
        <begin position="277"/>
        <end position="397"/>
    </location>
</feature>
<dbReference type="SUPFAM" id="SSF55979">
    <property type="entry name" value="DNA clamp"/>
    <property type="match status" value="3"/>
</dbReference>
<dbReference type="Pfam" id="PF00712">
    <property type="entry name" value="DNA_pol3_beta"/>
    <property type="match status" value="1"/>
</dbReference>
<dbReference type="GO" id="GO:0003887">
    <property type="term" value="F:DNA-directed DNA polymerase activity"/>
    <property type="evidence" value="ECO:0007669"/>
    <property type="project" value="UniProtKB-UniRule"/>
</dbReference>
<dbReference type="HOGENOM" id="CLU_038149_2_1_9"/>
<evidence type="ECO:0000256" key="3">
    <source>
        <dbReference type="ARBA" id="ARBA00021035"/>
    </source>
</evidence>
<dbReference type="InterPro" id="IPR022635">
    <property type="entry name" value="DNA_polIII_beta_C"/>
</dbReference>
<dbReference type="Pfam" id="PF02768">
    <property type="entry name" value="DNA_pol3_beta_3"/>
    <property type="match status" value="1"/>
</dbReference>
<proteinExistence type="inferred from homology"/>
<evidence type="ECO:0000259" key="12">
    <source>
        <dbReference type="Pfam" id="PF02767"/>
    </source>
</evidence>
<organism evidence="14 15">
    <name type="scientific">Clostridioides difficile (strain CD196)</name>
    <name type="common">Peptoclostridium difficile</name>
    <dbReference type="NCBI Taxonomy" id="645462"/>
    <lineage>
        <taxon>Bacteria</taxon>
        <taxon>Bacillati</taxon>
        <taxon>Bacillota</taxon>
        <taxon>Clostridia</taxon>
        <taxon>Peptostreptococcales</taxon>
        <taxon>Peptostreptococcaceae</taxon>
        <taxon>Clostridioides</taxon>
    </lineage>
</organism>
<keyword evidence="6 10" id="KW-0548">Nucleotidyltransferase</keyword>
<gene>
    <name evidence="14" type="primary">dnaN</name>
    <name evidence="14" type="ordered locus">CD196_0002</name>
</gene>
<name>A0A0H3MXY9_CLODC</name>
<dbReference type="NCBIfam" id="TIGR00663">
    <property type="entry name" value="dnan"/>
    <property type="match status" value="1"/>
</dbReference>
<evidence type="ECO:0000256" key="5">
    <source>
        <dbReference type="ARBA" id="ARBA00022679"/>
    </source>
</evidence>
<evidence type="ECO:0000256" key="2">
    <source>
        <dbReference type="ARBA" id="ARBA00010752"/>
    </source>
</evidence>
<dbReference type="PANTHER" id="PTHR30478">
    <property type="entry name" value="DNA POLYMERASE III SUBUNIT BETA"/>
    <property type="match status" value="1"/>
</dbReference>
<dbReference type="CDD" id="cd00140">
    <property type="entry name" value="beta_clamp"/>
    <property type="match status" value="1"/>
</dbReference>
<dbReference type="GO" id="GO:0009360">
    <property type="term" value="C:DNA polymerase III complex"/>
    <property type="evidence" value="ECO:0007669"/>
    <property type="project" value="InterPro"/>
</dbReference>
<dbReference type="KEGG" id="cdc:CD196_0002"/>
<feature type="domain" description="DNA polymerase III beta sliding clamp central" evidence="12">
    <location>
        <begin position="163"/>
        <end position="273"/>
    </location>
</feature>
<keyword evidence="8 10" id="KW-0239">DNA-directed DNA polymerase</keyword>
<dbReference type="AlphaFoldDB" id="A0A0H3MXY9"/>
<comment type="similarity">
    <text evidence="2 10">Belongs to the beta sliding clamp family.</text>
</comment>